<evidence type="ECO:0000256" key="1">
    <source>
        <dbReference type="SAM" id="MobiDB-lite"/>
    </source>
</evidence>
<gene>
    <name evidence="3" type="ORF">GTA08_BOTSDO11985</name>
</gene>
<evidence type="ECO:0000313" key="3">
    <source>
        <dbReference type="EMBL" id="KAF4312672.1"/>
    </source>
</evidence>
<dbReference type="OrthoDB" id="436496at2759"/>
<protein>
    <recommendedName>
        <fullName evidence="2">FAD-binding FR-type domain-containing protein</fullName>
    </recommendedName>
</protein>
<feature type="region of interest" description="Disordered" evidence="1">
    <location>
        <begin position="141"/>
        <end position="160"/>
    </location>
</feature>
<dbReference type="PANTHER" id="PTHR42815:SF2">
    <property type="entry name" value="FAD-BINDING, PUTATIVE (AFU_ORTHOLOGUE AFUA_6G07600)-RELATED"/>
    <property type="match status" value="1"/>
</dbReference>
<dbReference type="SUPFAM" id="SSF52343">
    <property type="entry name" value="Ferredoxin reductase-like, C-terminal NADP-linked domain"/>
    <property type="match status" value="1"/>
</dbReference>
<dbReference type="AlphaFoldDB" id="A0A8H4NF16"/>
<evidence type="ECO:0000313" key="4">
    <source>
        <dbReference type="Proteomes" id="UP000572817"/>
    </source>
</evidence>
<feature type="domain" description="FAD-binding FR-type" evidence="2">
    <location>
        <begin position="377"/>
        <end position="504"/>
    </location>
</feature>
<dbReference type="Gene3D" id="2.30.110.10">
    <property type="entry name" value="Electron Transport, Fmn-binding Protein, Chain A"/>
    <property type="match status" value="1"/>
</dbReference>
<comment type="caution">
    <text evidence="3">The sequence shown here is derived from an EMBL/GenBank/DDBJ whole genome shotgun (WGS) entry which is preliminary data.</text>
</comment>
<reference evidence="3" key="1">
    <citation type="submission" date="2020-04" db="EMBL/GenBank/DDBJ databases">
        <title>Genome Assembly and Annotation of Botryosphaeria dothidea sdau 11-99, a Latent Pathogen of Apple Fruit Ring Rot in China.</title>
        <authorList>
            <person name="Yu C."/>
            <person name="Diao Y."/>
            <person name="Lu Q."/>
            <person name="Zhao J."/>
            <person name="Cui S."/>
            <person name="Peng C."/>
            <person name="He B."/>
            <person name="Liu H."/>
        </authorList>
    </citation>
    <scope>NUCLEOTIDE SEQUENCE [LARGE SCALE GENOMIC DNA]</scope>
    <source>
        <strain evidence="3">Sdau11-99</strain>
    </source>
</reference>
<dbReference type="InterPro" id="IPR012349">
    <property type="entry name" value="Split_barrel_FMN-bd"/>
</dbReference>
<dbReference type="InterPro" id="IPR039261">
    <property type="entry name" value="FNR_nucleotide-bd"/>
</dbReference>
<keyword evidence="4" id="KW-1185">Reference proteome</keyword>
<dbReference type="PROSITE" id="PS51384">
    <property type="entry name" value="FAD_FR"/>
    <property type="match status" value="1"/>
</dbReference>
<dbReference type="EMBL" id="WWBZ02000002">
    <property type="protein sequence ID" value="KAF4312672.1"/>
    <property type="molecule type" value="Genomic_DNA"/>
</dbReference>
<evidence type="ECO:0000259" key="2">
    <source>
        <dbReference type="PROSITE" id="PS51384"/>
    </source>
</evidence>
<organism evidence="3 4">
    <name type="scientific">Botryosphaeria dothidea</name>
    <dbReference type="NCBI Taxonomy" id="55169"/>
    <lineage>
        <taxon>Eukaryota</taxon>
        <taxon>Fungi</taxon>
        <taxon>Dikarya</taxon>
        <taxon>Ascomycota</taxon>
        <taxon>Pezizomycotina</taxon>
        <taxon>Dothideomycetes</taxon>
        <taxon>Dothideomycetes incertae sedis</taxon>
        <taxon>Botryosphaeriales</taxon>
        <taxon>Botryosphaeriaceae</taxon>
        <taxon>Botryosphaeria</taxon>
    </lineage>
</organism>
<proteinExistence type="predicted"/>
<dbReference type="InterPro" id="IPR017927">
    <property type="entry name" value="FAD-bd_FR_type"/>
</dbReference>
<dbReference type="GO" id="GO:0016491">
    <property type="term" value="F:oxidoreductase activity"/>
    <property type="evidence" value="ECO:0007669"/>
    <property type="project" value="InterPro"/>
</dbReference>
<accession>A0A8H4NF16</accession>
<feature type="compositionally biased region" description="Acidic residues" evidence="1">
    <location>
        <begin position="146"/>
        <end position="159"/>
    </location>
</feature>
<dbReference type="PANTHER" id="PTHR42815">
    <property type="entry name" value="FAD-BINDING, PUTATIVE (AFU_ORTHOLOGUE AFUA_6G07600)-RELATED"/>
    <property type="match status" value="1"/>
</dbReference>
<sequence length="636" mass="68360">MAISIAMPWSDGERAMQDLLRVPRDMDNPTSSFMTPQAAAMLVRAPLLALGALDADHRPWATLWGGEPGFSQPLGNSIFGVRSPVDRRFDPVAQALVDGKTDGEVLKEEGRGRMVAGLPIDLVTRKRVKIYGRMVVASMGRASGGAEEEEAGKEEDDQNEGLGQMQLVIKVEQSLGNCPKYLNSKSITPATPHPRLESDSPTLSAAARALVAKADLFFISSSNGTHDMDVNHRGGPAGFIRVQPSSDPSAPTTLVYPEYSGNRYYQTVGNLRTTPLAGLCIPDFATGDVLYATGRTTIHANADAARLLPRSNLAIAIELTAAKLVRNGLSFRGNPTSGVGSLARESSSSGMSPYNPPVRLLAAEGSLLAKVGEAEQKTALTATLTRKEVLTEMVARFTFALSAPTMIGPGQWVALDASGELDQGYSHMRNDDPESLNDDFVRTFTVTGADGWGKKGENGGVGLSREFNITARRHGPVTGMLFGANERAGLEFDIRGFGGEFRVEAEEGDSQVPFVAGGVGITPLLAELTHDLDPARVQLFWTLRAADVKLVGEVFEKYPALASRARVFFTGGKGDGVGVDGLKAKGAVVEFRRLAKEDFGQVKSKKWYLCAGTPLRKEILRWLEGKGEVLFEDFNF</sequence>
<dbReference type="Proteomes" id="UP000572817">
    <property type="component" value="Unassembled WGS sequence"/>
</dbReference>
<dbReference type="Gene3D" id="3.40.50.80">
    <property type="entry name" value="Nucleotide-binding domain of ferredoxin-NADP reductase (FNR) module"/>
    <property type="match status" value="1"/>
</dbReference>
<name>A0A8H4NF16_9PEZI</name>